<organism evidence="2 3">
    <name type="scientific">Plantactinospora endophytica</name>
    <dbReference type="NCBI Taxonomy" id="673535"/>
    <lineage>
        <taxon>Bacteria</taxon>
        <taxon>Bacillati</taxon>
        <taxon>Actinomycetota</taxon>
        <taxon>Actinomycetes</taxon>
        <taxon>Micromonosporales</taxon>
        <taxon>Micromonosporaceae</taxon>
        <taxon>Plantactinospora</taxon>
    </lineage>
</organism>
<feature type="transmembrane region" description="Helical" evidence="1">
    <location>
        <begin position="311"/>
        <end position="332"/>
    </location>
</feature>
<comment type="caution">
    <text evidence="2">The sequence shown here is derived from an EMBL/GenBank/DDBJ whole genome shotgun (WGS) entry which is preliminary data.</text>
</comment>
<dbReference type="RefSeq" id="WP_239140346.1">
    <property type="nucleotide sequence ID" value="NZ_BONW01000007.1"/>
</dbReference>
<feature type="transmembrane region" description="Helical" evidence="1">
    <location>
        <begin position="56"/>
        <end position="76"/>
    </location>
</feature>
<protein>
    <submittedName>
        <fullName evidence="2">Membrane protein</fullName>
    </submittedName>
</protein>
<keyword evidence="1" id="KW-0812">Transmembrane</keyword>
<evidence type="ECO:0000256" key="1">
    <source>
        <dbReference type="SAM" id="Phobius"/>
    </source>
</evidence>
<name>A0ABQ4DWY2_9ACTN</name>
<feature type="transmembrane region" description="Helical" evidence="1">
    <location>
        <begin position="168"/>
        <end position="186"/>
    </location>
</feature>
<reference evidence="2 3" key="1">
    <citation type="submission" date="2021-01" db="EMBL/GenBank/DDBJ databases">
        <title>Whole genome shotgun sequence of Plantactinospora endophytica NBRC 110450.</title>
        <authorList>
            <person name="Komaki H."/>
            <person name="Tamura T."/>
        </authorList>
    </citation>
    <scope>NUCLEOTIDE SEQUENCE [LARGE SCALE GENOMIC DNA]</scope>
    <source>
        <strain evidence="2 3">NBRC 110450</strain>
    </source>
</reference>
<feature type="transmembrane region" description="Helical" evidence="1">
    <location>
        <begin position="241"/>
        <end position="257"/>
    </location>
</feature>
<dbReference type="PANTHER" id="PTHR36840:SF1">
    <property type="entry name" value="BLL5714 PROTEIN"/>
    <property type="match status" value="1"/>
</dbReference>
<keyword evidence="3" id="KW-1185">Reference proteome</keyword>
<evidence type="ECO:0000313" key="3">
    <source>
        <dbReference type="Proteomes" id="UP000646749"/>
    </source>
</evidence>
<gene>
    <name evidence="2" type="ORF">Pen02_19050</name>
</gene>
<keyword evidence="1" id="KW-1133">Transmembrane helix</keyword>
<sequence length="400" mass="43638">MTDANNGLLRRAENSQRATFLELFFDLVFVFALTRISDRLIDVFETGRRLPFYETYQTLLLFLAIWLIWTITALVTSRLDPDRPVVQFVVVATMLGALVMAVAVPHGLHQRATVFAGAYVTLQLGRSLLLLRPNRQDRTATIRSIVWFGLTAVLWLIGAFVPQVSLRVVLWTTAIVTDCVGVMLGWPTPKLGRTPISETAIAGEHLAERYQQFLLIALGESILVIGLTFSGANFVADHTSAFLLSFLTTVLLWRVYFHRAGHVLPTAITSARHPARLGISAAFSHLPMLAGIVLTAVGYELSIAHPFGDTAPAWLVAILGGPTLFLAGRAAFEHQIFARISRSRLYALVTLVVLAPALAFVPPLAVSAAAAAVLAAVAGADILRSRNRPPERPTPPVRLN</sequence>
<dbReference type="PANTHER" id="PTHR36840">
    <property type="entry name" value="BLL5714 PROTEIN"/>
    <property type="match status" value="1"/>
</dbReference>
<keyword evidence="1" id="KW-0472">Membrane</keyword>
<feature type="transmembrane region" description="Helical" evidence="1">
    <location>
        <begin position="144"/>
        <end position="162"/>
    </location>
</feature>
<dbReference type="EMBL" id="BONW01000007">
    <property type="protein sequence ID" value="GIG86969.1"/>
    <property type="molecule type" value="Genomic_DNA"/>
</dbReference>
<dbReference type="Pfam" id="PF06772">
    <property type="entry name" value="LtrA"/>
    <property type="match status" value="1"/>
</dbReference>
<dbReference type="Proteomes" id="UP000646749">
    <property type="component" value="Unassembled WGS sequence"/>
</dbReference>
<evidence type="ECO:0000313" key="2">
    <source>
        <dbReference type="EMBL" id="GIG86969.1"/>
    </source>
</evidence>
<feature type="transmembrane region" description="Helical" evidence="1">
    <location>
        <begin position="344"/>
        <end position="360"/>
    </location>
</feature>
<feature type="transmembrane region" description="Helical" evidence="1">
    <location>
        <begin position="114"/>
        <end position="132"/>
    </location>
</feature>
<feature type="transmembrane region" description="Helical" evidence="1">
    <location>
        <begin position="213"/>
        <end position="235"/>
    </location>
</feature>
<feature type="transmembrane region" description="Helical" evidence="1">
    <location>
        <begin position="277"/>
        <end position="299"/>
    </location>
</feature>
<dbReference type="InterPro" id="IPR010640">
    <property type="entry name" value="Low_temperature_requirement_A"/>
</dbReference>
<feature type="transmembrane region" description="Helical" evidence="1">
    <location>
        <begin position="88"/>
        <end position="108"/>
    </location>
</feature>
<proteinExistence type="predicted"/>
<accession>A0ABQ4DWY2</accession>
<feature type="transmembrane region" description="Helical" evidence="1">
    <location>
        <begin position="20"/>
        <end position="36"/>
    </location>
</feature>